<feature type="transmembrane region" description="Helical" evidence="9">
    <location>
        <begin position="78"/>
        <end position="106"/>
    </location>
</feature>
<dbReference type="GO" id="GO:0009791">
    <property type="term" value="P:post-embryonic development"/>
    <property type="evidence" value="ECO:0007669"/>
    <property type="project" value="UniProtKB-ARBA"/>
</dbReference>
<gene>
    <name evidence="10" type="ORF">LR48_Vigan01g266500</name>
</gene>
<dbReference type="GO" id="GO:0019915">
    <property type="term" value="P:lipid storage"/>
    <property type="evidence" value="ECO:0007669"/>
    <property type="project" value="TreeGrafter"/>
</dbReference>
<evidence type="ECO:0000256" key="8">
    <source>
        <dbReference type="ARBA" id="ARBA00023136"/>
    </source>
</evidence>
<proteinExistence type="inferred from homology"/>
<dbReference type="STRING" id="3914.A0A0L9TSH5"/>
<evidence type="ECO:0000256" key="9">
    <source>
        <dbReference type="SAM" id="Phobius"/>
    </source>
</evidence>
<name>A0A0L9TSH5_PHAAN</name>
<dbReference type="PANTHER" id="PTHR33203">
    <property type="entry name" value="OLEOSIN"/>
    <property type="match status" value="1"/>
</dbReference>
<dbReference type="OMA" id="GLSWMYR"/>
<sequence>MADQYPSPAQAQAQRPSLSAAFLQKLQDRGPNSAHLGGIFTLLVTASVFLLLAGLTLTGAILGLIFFTPLIIVSSPVWVPATIILFVITAGFFSVCGFAVALVAALSWTYRYFRGLHPPGSDRVDYARSRIYDTASHVKDYAREYGGYLHSKVKDAAPGA</sequence>
<accession>A0A0L9TSH5</accession>
<reference evidence="11" key="1">
    <citation type="journal article" date="2015" name="Proc. Natl. Acad. Sci. U.S.A.">
        <title>Genome sequencing of adzuki bean (Vigna angularis) provides insight into high starch and low fat accumulation and domestication.</title>
        <authorList>
            <person name="Yang K."/>
            <person name="Tian Z."/>
            <person name="Chen C."/>
            <person name="Luo L."/>
            <person name="Zhao B."/>
            <person name="Wang Z."/>
            <person name="Yu L."/>
            <person name="Li Y."/>
            <person name="Sun Y."/>
            <person name="Li W."/>
            <person name="Chen Y."/>
            <person name="Li Y."/>
            <person name="Zhang Y."/>
            <person name="Ai D."/>
            <person name="Zhao J."/>
            <person name="Shang C."/>
            <person name="Ma Y."/>
            <person name="Wu B."/>
            <person name="Wang M."/>
            <person name="Gao L."/>
            <person name="Sun D."/>
            <person name="Zhang P."/>
            <person name="Guo F."/>
            <person name="Wang W."/>
            <person name="Li Y."/>
            <person name="Wang J."/>
            <person name="Varshney R.K."/>
            <person name="Wang J."/>
            <person name="Ling H.Q."/>
            <person name="Wan P."/>
        </authorList>
    </citation>
    <scope>NUCLEOTIDE SEQUENCE</scope>
    <source>
        <strain evidence="11">cv. Jingnong 6</strain>
    </source>
</reference>
<comment type="similarity">
    <text evidence="4">Belongs to the oleosin family.</text>
</comment>
<evidence type="ECO:0008006" key="12">
    <source>
        <dbReference type="Google" id="ProtNLM"/>
    </source>
</evidence>
<evidence type="ECO:0000256" key="6">
    <source>
        <dbReference type="ARBA" id="ARBA00022692"/>
    </source>
</evidence>
<keyword evidence="6 9" id="KW-0812">Transmembrane</keyword>
<keyword evidence="7 9" id="KW-1133">Transmembrane helix</keyword>
<evidence type="ECO:0000313" key="11">
    <source>
        <dbReference type="Proteomes" id="UP000053144"/>
    </source>
</evidence>
<organism evidence="10 11">
    <name type="scientific">Phaseolus angularis</name>
    <name type="common">Azuki bean</name>
    <name type="synonym">Vigna angularis</name>
    <dbReference type="NCBI Taxonomy" id="3914"/>
    <lineage>
        <taxon>Eukaryota</taxon>
        <taxon>Viridiplantae</taxon>
        <taxon>Streptophyta</taxon>
        <taxon>Embryophyta</taxon>
        <taxon>Tracheophyta</taxon>
        <taxon>Spermatophyta</taxon>
        <taxon>Magnoliopsida</taxon>
        <taxon>eudicotyledons</taxon>
        <taxon>Gunneridae</taxon>
        <taxon>Pentapetalae</taxon>
        <taxon>rosids</taxon>
        <taxon>fabids</taxon>
        <taxon>Fabales</taxon>
        <taxon>Fabaceae</taxon>
        <taxon>Papilionoideae</taxon>
        <taxon>50 kb inversion clade</taxon>
        <taxon>NPAAA clade</taxon>
        <taxon>indigoferoid/millettioid clade</taxon>
        <taxon>Phaseoleae</taxon>
        <taxon>Vigna</taxon>
    </lineage>
</organism>
<evidence type="ECO:0000256" key="1">
    <source>
        <dbReference type="ARBA" id="ARBA00002582"/>
    </source>
</evidence>
<feature type="transmembrane region" description="Helical" evidence="9">
    <location>
        <begin position="39"/>
        <end position="72"/>
    </location>
</feature>
<dbReference type="Proteomes" id="UP000053144">
    <property type="component" value="Chromosome 1"/>
</dbReference>
<dbReference type="GO" id="GO:0016020">
    <property type="term" value="C:membrane"/>
    <property type="evidence" value="ECO:0007669"/>
    <property type="project" value="UniProtKB-SubCell"/>
</dbReference>
<evidence type="ECO:0000256" key="4">
    <source>
        <dbReference type="ARBA" id="ARBA00010858"/>
    </source>
</evidence>
<dbReference type="OrthoDB" id="2016943at2759"/>
<evidence type="ECO:0000256" key="7">
    <source>
        <dbReference type="ARBA" id="ARBA00022989"/>
    </source>
</evidence>
<dbReference type="GO" id="GO:0048608">
    <property type="term" value="P:reproductive structure development"/>
    <property type="evidence" value="ECO:0007669"/>
    <property type="project" value="UniProtKB-ARBA"/>
</dbReference>
<evidence type="ECO:0000313" key="10">
    <source>
        <dbReference type="EMBL" id="KOM33109.1"/>
    </source>
</evidence>
<dbReference type="Pfam" id="PF01277">
    <property type="entry name" value="Oleosin"/>
    <property type="match status" value="1"/>
</dbReference>
<evidence type="ECO:0000256" key="2">
    <source>
        <dbReference type="ARBA" id="ARBA00004141"/>
    </source>
</evidence>
<keyword evidence="8 9" id="KW-0472">Membrane</keyword>
<evidence type="ECO:0000256" key="3">
    <source>
        <dbReference type="ARBA" id="ARBA00004502"/>
    </source>
</evidence>
<keyword evidence="5" id="KW-0551">Lipid droplet</keyword>
<comment type="subcellular location">
    <subcellularLocation>
        <location evidence="3">Lipid droplet</location>
    </subcellularLocation>
    <subcellularLocation>
        <location evidence="2">Membrane</location>
        <topology evidence="2">Multi-pass membrane protein</topology>
    </subcellularLocation>
</comment>
<dbReference type="AlphaFoldDB" id="A0A0L9TSH5"/>
<dbReference type="GO" id="GO:0012511">
    <property type="term" value="C:monolayer-surrounded lipid storage body"/>
    <property type="evidence" value="ECO:0007669"/>
    <property type="project" value="InterPro"/>
</dbReference>
<dbReference type="PANTHER" id="PTHR33203:SF4">
    <property type="entry name" value="F27J15.22"/>
    <property type="match status" value="1"/>
</dbReference>
<dbReference type="EMBL" id="CM003371">
    <property type="protein sequence ID" value="KOM33109.1"/>
    <property type="molecule type" value="Genomic_DNA"/>
</dbReference>
<protein>
    <recommendedName>
        <fullName evidence="12">Oleosin</fullName>
    </recommendedName>
</protein>
<dbReference type="InterPro" id="IPR000136">
    <property type="entry name" value="Oleosin"/>
</dbReference>
<evidence type="ECO:0000256" key="5">
    <source>
        <dbReference type="ARBA" id="ARBA00022677"/>
    </source>
</evidence>
<dbReference type="Gramene" id="KOM33109">
    <property type="protein sequence ID" value="KOM33109"/>
    <property type="gene ID" value="LR48_Vigan01g266500"/>
</dbReference>
<comment type="function">
    <text evidence="1">May have a structural role to stabilize the lipid body during desiccation of the seed by preventing coalescence of the oil. Probably interacts with both lipid and phospholipid moieties of lipid bodies. May also provide recognition signals for specific lipase anchorage in lipolysis during seedling growth.</text>
</comment>
<dbReference type="KEGG" id="var:108338097"/>